<evidence type="ECO:0000313" key="3">
    <source>
        <dbReference type="Proteomes" id="UP000230750"/>
    </source>
</evidence>
<dbReference type="OrthoDB" id="10031931at2759"/>
<dbReference type="CDD" id="cd01671">
    <property type="entry name" value="CARD"/>
    <property type="match status" value="2"/>
</dbReference>
<sequence>MEGGISGSLADPVITQIPMLQRDKDKLKYNHSYIVEQLDIEHIILYLSGMVLTQFEVDKLYSIRDRKERTKRLLNILPTKSALAYQHFRRSLQERYPHIIKKLDSTPYVQHPADDTNTNNKKILVRRESLVLNLKPDDVIVDLSREGILNDSDQLKLRGYRTDEDKSRALVDILPHRGPNAFKSFTLAVRTGQPKLADLLETADISTDEMQNSSFL</sequence>
<gene>
    <name evidence="2" type="ORF">BSL78_30126</name>
</gene>
<reference evidence="2 3" key="1">
    <citation type="journal article" date="2017" name="PLoS Biol.">
        <title>The sea cucumber genome provides insights into morphological evolution and visceral regeneration.</title>
        <authorList>
            <person name="Zhang X."/>
            <person name="Sun L."/>
            <person name="Yuan J."/>
            <person name="Sun Y."/>
            <person name="Gao Y."/>
            <person name="Zhang L."/>
            <person name="Li S."/>
            <person name="Dai H."/>
            <person name="Hamel J.F."/>
            <person name="Liu C."/>
            <person name="Yu Y."/>
            <person name="Liu S."/>
            <person name="Lin W."/>
            <person name="Guo K."/>
            <person name="Jin S."/>
            <person name="Xu P."/>
            <person name="Storey K.B."/>
            <person name="Huan P."/>
            <person name="Zhang T."/>
            <person name="Zhou Y."/>
            <person name="Zhang J."/>
            <person name="Lin C."/>
            <person name="Li X."/>
            <person name="Xing L."/>
            <person name="Huo D."/>
            <person name="Sun M."/>
            <person name="Wang L."/>
            <person name="Mercier A."/>
            <person name="Li F."/>
            <person name="Yang H."/>
            <person name="Xiang J."/>
        </authorList>
    </citation>
    <scope>NUCLEOTIDE SEQUENCE [LARGE SCALE GENOMIC DNA]</scope>
    <source>
        <strain evidence="2">Shaxun</strain>
        <tissue evidence="2">Muscle</tissue>
    </source>
</reference>
<dbReference type="GO" id="GO:0042981">
    <property type="term" value="P:regulation of apoptotic process"/>
    <property type="evidence" value="ECO:0007669"/>
    <property type="project" value="InterPro"/>
</dbReference>
<keyword evidence="3" id="KW-1185">Reference proteome</keyword>
<dbReference type="Proteomes" id="UP000230750">
    <property type="component" value="Unassembled WGS sequence"/>
</dbReference>
<dbReference type="SUPFAM" id="SSF47986">
    <property type="entry name" value="DEATH domain"/>
    <property type="match status" value="2"/>
</dbReference>
<dbReference type="Pfam" id="PF00619">
    <property type="entry name" value="CARD"/>
    <property type="match status" value="2"/>
</dbReference>
<dbReference type="PANTHER" id="PTHR15034:SF5">
    <property type="entry name" value="DEATH DOMAIN-CONTAINING PROTEIN CRADD"/>
    <property type="match status" value="1"/>
</dbReference>
<dbReference type="InterPro" id="IPR001315">
    <property type="entry name" value="CARD"/>
</dbReference>
<organism evidence="2 3">
    <name type="scientific">Stichopus japonicus</name>
    <name type="common">Sea cucumber</name>
    <dbReference type="NCBI Taxonomy" id="307972"/>
    <lineage>
        <taxon>Eukaryota</taxon>
        <taxon>Metazoa</taxon>
        <taxon>Echinodermata</taxon>
        <taxon>Eleutherozoa</taxon>
        <taxon>Echinozoa</taxon>
        <taxon>Holothuroidea</taxon>
        <taxon>Aspidochirotacea</taxon>
        <taxon>Aspidochirotida</taxon>
        <taxon>Stichopodidae</taxon>
        <taxon>Apostichopus</taxon>
    </lineage>
</organism>
<feature type="domain" description="CARD" evidence="1">
    <location>
        <begin position="19"/>
        <end position="107"/>
    </location>
</feature>
<feature type="domain" description="CARD" evidence="1">
    <location>
        <begin position="109"/>
        <end position="204"/>
    </location>
</feature>
<dbReference type="InterPro" id="IPR011029">
    <property type="entry name" value="DEATH-like_dom_sf"/>
</dbReference>
<protein>
    <recommendedName>
        <fullName evidence="1">CARD domain-containing protein</fullName>
    </recommendedName>
</protein>
<dbReference type="InterPro" id="IPR037939">
    <property type="entry name" value="CRADD"/>
</dbReference>
<accession>A0A2G8JBE2</accession>
<name>A0A2G8JBE2_STIJA</name>
<evidence type="ECO:0000313" key="2">
    <source>
        <dbReference type="EMBL" id="PIK33061.1"/>
    </source>
</evidence>
<dbReference type="EMBL" id="MRZV01002767">
    <property type="protein sequence ID" value="PIK33061.1"/>
    <property type="molecule type" value="Genomic_DNA"/>
</dbReference>
<proteinExistence type="predicted"/>
<dbReference type="GO" id="GO:0070513">
    <property type="term" value="F:death domain binding"/>
    <property type="evidence" value="ECO:0007669"/>
    <property type="project" value="InterPro"/>
</dbReference>
<dbReference type="SMART" id="SM00114">
    <property type="entry name" value="CARD"/>
    <property type="match status" value="2"/>
</dbReference>
<dbReference type="PANTHER" id="PTHR15034">
    <property type="entry name" value="DEATH DOMAIN-CONTAINING PROTEIN CRADD"/>
    <property type="match status" value="1"/>
</dbReference>
<evidence type="ECO:0000259" key="1">
    <source>
        <dbReference type="PROSITE" id="PS50209"/>
    </source>
</evidence>
<comment type="caution">
    <text evidence="2">The sequence shown here is derived from an EMBL/GenBank/DDBJ whole genome shotgun (WGS) entry which is preliminary data.</text>
</comment>
<dbReference type="Gene3D" id="1.10.533.10">
    <property type="entry name" value="Death Domain, Fas"/>
    <property type="match status" value="2"/>
</dbReference>
<dbReference type="AlphaFoldDB" id="A0A2G8JBE2"/>
<dbReference type="PROSITE" id="PS50209">
    <property type="entry name" value="CARD"/>
    <property type="match status" value="2"/>
</dbReference>
<dbReference type="GO" id="GO:0002020">
    <property type="term" value="F:protease binding"/>
    <property type="evidence" value="ECO:0007669"/>
    <property type="project" value="InterPro"/>
</dbReference>